<protein>
    <submittedName>
        <fullName evidence="1">AP2-like ethylene-responsive transcription factor BBM1</fullName>
    </submittedName>
</protein>
<organism evidence="1">
    <name type="scientific">Lygus hesperus</name>
    <name type="common">Western plant bug</name>
    <dbReference type="NCBI Taxonomy" id="30085"/>
    <lineage>
        <taxon>Eukaryota</taxon>
        <taxon>Metazoa</taxon>
        <taxon>Ecdysozoa</taxon>
        <taxon>Arthropoda</taxon>
        <taxon>Hexapoda</taxon>
        <taxon>Insecta</taxon>
        <taxon>Pterygota</taxon>
        <taxon>Neoptera</taxon>
        <taxon>Paraneoptera</taxon>
        <taxon>Hemiptera</taxon>
        <taxon>Heteroptera</taxon>
        <taxon>Panheteroptera</taxon>
        <taxon>Cimicomorpha</taxon>
        <taxon>Miridae</taxon>
        <taxon>Mirini</taxon>
        <taxon>Lygus</taxon>
    </lineage>
</organism>
<gene>
    <name evidence="1" type="primary">BBM1</name>
    <name evidence="1" type="ORF">CM83_103623</name>
</gene>
<evidence type="ECO:0000313" key="1">
    <source>
        <dbReference type="EMBL" id="JAG19875.1"/>
    </source>
</evidence>
<sequence length="129" mass="14748">MNMATYIPPRNVYSTTNNLATMNQSMNITPTQYSVQQPTINQNTVSSTMNTGYNQQISPTQFQYTPTNSMYSNATQMQMPHPFPQHIDQFTQRLEEHKKHWDDIVAKTPAIQDLFIDTNNVKSSQDAAT</sequence>
<proteinExistence type="predicted"/>
<reference evidence="1" key="2">
    <citation type="submission" date="2014-07" db="EMBL/GenBank/DDBJ databases">
        <authorList>
            <person name="Hull J."/>
        </authorList>
    </citation>
    <scope>NUCLEOTIDE SEQUENCE</scope>
</reference>
<dbReference type="AlphaFoldDB" id="A0A0A9XS03"/>
<accession>A0A0A9XS03</accession>
<name>A0A0A9XS03_LYGHE</name>
<reference evidence="1" key="1">
    <citation type="journal article" date="2014" name="PLoS ONE">
        <title>Transcriptome-Based Identification of ABC Transporters in the Western Tarnished Plant Bug Lygus hesperus.</title>
        <authorList>
            <person name="Hull J.J."/>
            <person name="Chaney K."/>
            <person name="Geib S.M."/>
            <person name="Fabrick J.A."/>
            <person name="Brent C.S."/>
            <person name="Walsh D."/>
            <person name="Lavine L.C."/>
        </authorList>
    </citation>
    <scope>NUCLEOTIDE SEQUENCE</scope>
</reference>
<dbReference type="EMBL" id="GBHO01023729">
    <property type="protein sequence ID" value="JAG19875.1"/>
    <property type="molecule type" value="Transcribed_RNA"/>
</dbReference>